<dbReference type="InterPro" id="IPR001919">
    <property type="entry name" value="CBD2"/>
</dbReference>
<dbReference type="InterPro" id="IPR050386">
    <property type="entry name" value="Glycosyl_hydrolase_5"/>
</dbReference>
<evidence type="ECO:0000256" key="2">
    <source>
        <dbReference type="ARBA" id="ARBA00005641"/>
    </source>
</evidence>
<proteinExistence type="inferred from homology"/>
<evidence type="ECO:0000256" key="10">
    <source>
        <dbReference type="ARBA" id="ARBA00023326"/>
    </source>
</evidence>
<dbReference type="Gene3D" id="3.20.20.80">
    <property type="entry name" value="Glycosidases"/>
    <property type="match status" value="1"/>
</dbReference>
<keyword evidence="15" id="KW-1185">Reference proteome</keyword>
<accession>A0ABR7N3B9</accession>
<feature type="compositionally biased region" description="Low complexity" evidence="11">
    <location>
        <begin position="862"/>
        <end position="889"/>
    </location>
</feature>
<keyword evidence="4 12" id="KW-0732">Signal</keyword>
<evidence type="ECO:0000256" key="8">
    <source>
        <dbReference type="ARBA" id="ARBA00023277"/>
    </source>
</evidence>
<dbReference type="PANTHER" id="PTHR31297:SF41">
    <property type="entry name" value="ENDOGLUCANASE, PUTATIVE (AFU_ORTHOLOGUE AFUA_5G01830)-RELATED"/>
    <property type="match status" value="1"/>
</dbReference>
<comment type="similarity">
    <text evidence="2">Belongs to the glycosyl hydrolase 5 (cellulase A) family.</text>
</comment>
<evidence type="ECO:0000256" key="11">
    <source>
        <dbReference type="SAM" id="MobiDB-lite"/>
    </source>
</evidence>
<dbReference type="InterPro" id="IPR012291">
    <property type="entry name" value="CBM2_carb-bd_dom_sf"/>
</dbReference>
<comment type="caution">
    <text evidence="14">The sequence shown here is derived from an EMBL/GenBank/DDBJ whole genome shotgun (WGS) entry which is preliminary data.</text>
</comment>
<dbReference type="Proteomes" id="UP000606193">
    <property type="component" value="Unassembled WGS sequence"/>
</dbReference>
<dbReference type="SMART" id="SM00637">
    <property type="entry name" value="CBD_II"/>
    <property type="match status" value="1"/>
</dbReference>
<dbReference type="Gene3D" id="2.60.40.1080">
    <property type="match status" value="1"/>
</dbReference>
<keyword evidence="10" id="KW-0624">Polysaccharide degradation</keyword>
<evidence type="ECO:0000313" key="15">
    <source>
        <dbReference type="Proteomes" id="UP000606193"/>
    </source>
</evidence>
<dbReference type="InterPro" id="IPR008965">
    <property type="entry name" value="CBM2/CBM3_carb-bd_dom_sf"/>
</dbReference>
<keyword evidence="9" id="KW-0326">Glycosidase</keyword>
<dbReference type="PROSITE" id="PS51173">
    <property type="entry name" value="CBM2"/>
    <property type="match status" value="1"/>
</dbReference>
<evidence type="ECO:0000256" key="7">
    <source>
        <dbReference type="ARBA" id="ARBA00023001"/>
    </source>
</evidence>
<evidence type="ECO:0000256" key="9">
    <source>
        <dbReference type="ARBA" id="ARBA00023295"/>
    </source>
</evidence>
<dbReference type="Gene3D" id="2.60.40.290">
    <property type="match status" value="1"/>
</dbReference>
<feature type="region of interest" description="Disordered" evidence="11">
    <location>
        <begin position="651"/>
        <end position="700"/>
    </location>
</feature>
<dbReference type="SMART" id="SM00635">
    <property type="entry name" value="BID_2"/>
    <property type="match status" value="1"/>
</dbReference>
<feature type="chain" id="PRO_5045478968" description="cellulase" evidence="12">
    <location>
        <begin position="34"/>
        <end position="991"/>
    </location>
</feature>
<feature type="region of interest" description="Disordered" evidence="11">
    <location>
        <begin position="862"/>
        <end position="895"/>
    </location>
</feature>
<evidence type="ECO:0000259" key="13">
    <source>
        <dbReference type="PROSITE" id="PS51173"/>
    </source>
</evidence>
<sequence length="991" mass="106957">MALRKKAMAIVLSMAMVATSLSLPNMTAKTAKAAGSSFQNLNQSQITEAMGVGYNLGNSLEAASAGTPNETAYGNPKLTEDLVLAAKDAGFKSIRIPVSYLSMIDDNNGYKIDSTWLDRVQQVVDYCVDNDMYAIVNMHGDGYTTVNGGWLLCGSGDQTKIKAKYKACWEQIADRFKGYDEHLIFESMNEEFDGTYGTPGRSAYANINAYNQIFVDTVRRSGGNNDQRWLLIPGWNTNIDYTAGDYGFEMPTDNYLSSNIASGQKRIMISVHYYDPWDFCGTESGAVTQWGDSVTDASKKPGWGDESYMASQFKKMYTKFVSKGYPVVIGEFGAINKENYDSQNKICRAEYYQKVCYYAKQYGMIPVAWDNGYNGEYGFAIIDRYSNKVVHQELMDAMMEIYGGDQSATATGITLNKSSLTVHIGDEKQQLTATLTPADSKDKVVWSSSDESVASVNSKGQVTAVGAGTCTITASVPLGYKATCQVTVPKAEYVRAKMYLLETASWQSVISDEYVDIYSGGGDFSLSLEATKSQLQNIGSLYIKDINVADDEASVFNKATVKVKSFEINGQKYTMKNDTFTYDVSQKASDDGLICPIFNFSFINVWANTHINNVTVENSNYKAYFNNVNYKTMNTVKINFEVSGIDGNVTEPTAAPTVEPTVKPTVAPTAKPTKAPTAKPTEVPTVKPTVAPTAKPTEVPTVEPTVAPTVKPTEPPVITGEKVIVSNLASTYATNDASWLMDAADDDIVTVVYTCTDPSHGNWGILGWGASVDDQWQNGDNYSAAGNAAEKITRVYTVKELKASLNIKDNSNVSYLCLSVWNGGKIVKLSIAGNGSETPEPTVEPTAAPTIAPTVEPTVAPTQAPTVAPTTEPTVAPTVAPTTAPTTAPSDDSKVTGTVKLTSDWGSGAIAQITLTNNSGVSFTNGWTVEFTLDREITSMWSGECTSLGGNRYRISNPSWDGNWAAGKTITLNCGVGGGSGAPVISDIVLK</sequence>
<evidence type="ECO:0000256" key="6">
    <source>
        <dbReference type="ARBA" id="ARBA00022801"/>
    </source>
</evidence>
<evidence type="ECO:0000256" key="3">
    <source>
        <dbReference type="ARBA" id="ARBA00012601"/>
    </source>
</evidence>
<dbReference type="SUPFAM" id="SSF51445">
    <property type="entry name" value="(Trans)glycosidases"/>
    <property type="match status" value="1"/>
</dbReference>
<evidence type="ECO:0000256" key="12">
    <source>
        <dbReference type="SAM" id="SignalP"/>
    </source>
</evidence>
<dbReference type="SUPFAM" id="SSF49384">
    <property type="entry name" value="Carbohydrate-binding domain"/>
    <property type="match status" value="1"/>
</dbReference>
<organism evidence="14 15">
    <name type="scientific">Jutongia huaianensis</name>
    <dbReference type="NCBI Taxonomy" id="2763668"/>
    <lineage>
        <taxon>Bacteria</taxon>
        <taxon>Bacillati</taxon>
        <taxon>Bacillota</taxon>
        <taxon>Clostridia</taxon>
        <taxon>Lachnospirales</taxon>
        <taxon>Lachnospiraceae</taxon>
        <taxon>Jutongia</taxon>
    </lineage>
</organism>
<dbReference type="InterPro" id="IPR017853">
    <property type="entry name" value="GH"/>
</dbReference>
<dbReference type="PANTHER" id="PTHR31297">
    <property type="entry name" value="GLUCAN ENDO-1,6-BETA-GLUCOSIDASE B"/>
    <property type="match status" value="1"/>
</dbReference>
<keyword evidence="8" id="KW-0119">Carbohydrate metabolism</keyword>
<dbReference type="Pfam" id="PF02368">
    <property type="entry name" value="Big_2"/>
    <property type="match status" value="1"/>
</dbReference>
<feature type="domain" description="CBM2" evidence="13">
    <location>
        <begin position="886"/>
        <end position="991"/>
    </location>
</feature>
<dbReference type="EMBL" id="JACRSX010000012">
    <property type="protein sequence ID" value="MBC8562850.1"/>
    <property type="molecule type" value="Genomic_DNA"/>
</dbReference>
<dbReference type="Pfam" id="PF04886">
    <property type="entry name" value="PT"/>
    <property type="match status" value="1"/>
</dbReference>
<gene>
    <name evidence="14" type="ORF">H8704_09460</name>
</gene>
<dbReference type="SUPFAM" id="SSF49373">
    <property type="entry name" value="Invasin/intimin cell-adhesion fragments"/>
    <property type="match status" value="1"/>
</dbReference>
<dbReference type="Pfam" id="PF00150">
    <property type="entry name" value="Cellulase"/>
    <property type="match status" value="1"/>
</dbReference>
<keyword evidence="5" id="KW-0677">Repeat</keyword>
<protein>
    <recommendedName>
        <fullName evidence="3">cellulase</fullName>
        <ecNumber evidence="3">3.2.1.4</ecNumber>
    </recommendedName>
</protein>
<reference evidence="14 15" key="1">
    <citation type="submission" date="2020-08" db="EMBL/GenBank/DDBJ databases">
        <title>Genome public.</title>
        <authorList>
            <person name="Liu C."/>
            <person name="Sun Q."/>
        </authorList>
    </citation>
    <scope>NUCLEOTIDE SEQUENCE [LARGE SCALE GENOMIC DNA]</scope>
    <source>
        <strain evidence="14 15">NSJ-37</strain>
    </source>
</reference>
<comment type="catalytic activity">
    <reaction evidence="1">
        <text>Endohydrolysis of (1-&gt;4)-beta-D-glucosidic linkages in cellulose, lichenin and cereal beta-D-glucans.</text>
        <dbReference type="EC" id="3.2.1.4"/>
    </reaction>
</comment>
<dbReference type="RefSeq" id="WP_249298105.1">
    <property type="nucleotide sequence ID" value="NZ_JACRSX010000012.1"/>
</dbReference>
<dbReference type="Pfam" id="PF00553">
    <property type="entry name" value="CBM_2"/>
    <property type="match status" value="1"/>
</dbReference>
<dbReference type="InterPro" id="IPR008964">
    <property type="entry name" value="Invasin/intimin_cell_adhesion"/>
</dbReference>
<dbReference type="InterPro" id="IPR001547">
    <property type="entry name" value="Glyco_hydro_5"/>
</dbReference>
<evidence type="ECO:0000313" key="14">
    <source>
        <dbReference type="EMBL" id="MBC8562850.1"/>
    </source>
</evidence>
<dbReference type="InterPro" id="IPR006970">
    <property type="entry name" value="PT"/>
</dbReference>
<keyword evidence="7" id="KW-0136">Cellulose degradation</keyword>
<dbReference type="EC" id="3.2.1.4" evidence="3"/>
<dbReference type="InterPro" id="IPR003343">
    <property type="entry name" value="Big_2"/>
</dbReference>
<feature type="signal peptide" evidence="12">
    <location>
        <begin position="1"/>
        <end position="33"/>
    </location>
</feature>
<evidence type="ECO:0000256" key="4">
    <source>
        <dbReference type="ARBA" id="ARBA00022729"/>
    </source>
</evidence>
<evidence type="ECO:0000256" key="1">
    <source>
        <dbReference type="ARBA" id="ARBA00000966"/>
    </source>
</evidence>
<evidence type="ECO:0000256" key="5">
    <source>
        <dbReference type="ARBA" id="ARBA00022737"/>
    </source>
</evidence>
<keyword evidence="6" id="KW-0378">Hydrolase</keyword>
<name>A0ABR7N3B9_9FIRM</name>